<feature type="region of interest" description="Disordered" evidence="1">
    <location>
        <begin position="567"/>
        <end position="587"/>
    </location>
</feature>
<accession>A0A830HUD4</accession>
<dbReference type="Pfam" id="PF03133">
    <property type="entry name" value="TTL"/>
    <property type="match status" value="1"/>
</dbReference>
<organism evidence="3 4">
    <name type="scientific">Pycnococcus provasolii</name>
    <dbReference type="NCBI Taxonomy" id="41880"/>
    <lineage>
        <taxon>Eukaryota</taxon>
        <taxon>Viridiplantae</taxon>
        <taxon>Chlorophyta</taxon>
        <taxon>Pseudoscourfieldiophyceae</taxon>
        <taxon>Pseudoscourfieldiales</taxon>
        <taxon>Pycnococcaceae</taxon>
        <taxon>Pycnococcus</taxon>
    </lineage>
</organism>
<evidence type="ECO:0000256" key="2">
    <source>
        <dbReference type="SAM" id="Phobius"/>
    </source>
</evidence>
<dbReference type="Gene3D" id="3.30.470.20">
    <property type="entry name" value="ATP-grasp fold, B domain"/>
    <property type="match status" value="1"/>
</dbReference>
<reference evidence="3" key="1">
    <citation type="submission" date="2020-10" db="EMBL/GenBank/DDBJ databases">
        <title>Unveiling of a novel bifunctional photoreceptor, Dualchrome1, isolated from a cosmopolitan green alga.</title>
        <authorList>
            <person name="Suzuki S."/>
            <person name="Kawachi M."/>
        </authorList>
    </citation>
    <scope>NUCLEOTIDE SEQUENCE</scope>
    <source>
        <strain evidence="3">NIES 2893</strain>
    </source>
</reference>
<keyword evidence="2" id="KW-0812">Transmembrane</keyword>
<evidence type="ECO:0000313" key="4">
    <source>
        <dbReference type="Proteomes" id="UP000660262"/>
    </source>
</evidence>
<dbReference type="InterPro" id="IPR053317">
    <property type="entry name" value="Tubulin_polyglutamylase"/>
</dbReference>
<keyword evidence="4" id="KW-1185">Reference proteome</keyword>
<dbReference type="Proteomes" id="UP000660262">
    <property type="component" value="Unassembled WGS sequence"/>
</dbReference>
<dbReference type="PROSITE" id="PS51221">
    <property type="entry name" value="TTL"/>
    <property type="match status" value="1"/>
</dbReference>
<comment type="caution">
    <text evidence="3">The sequence shown here is derived from an EMBL/GenBank/DDBJ whole genome shotgun (WGS) entry which is preliminary data.</text>
</comment>
<dbReference type="GO" id="GO:0016874">
    <property type="term" value="F:ligase activity"/>
    <property type="evidence" value="ECO:0007669"/>
    <property type="project" value="UniProtKB-KW"/>
</dbReference>
<keyword evidence="2" id="KW-1133">Transmembrane helix</keyword>
<sequence length="614" mass="69526">MVATSPQAAAAPAAAAARRRRRANRTDEPHVASPSPNPRMRKNNEKDDDVDDDNGENKTKIKTLTPTPTPTTTNQILRLLPVVVSSLFVVVGIPLLFIMLPLNNNKSDTSHAPVYCIPSSQRQNLQPIMNALNKAGWHFASSCTPSKNIDLIWSFQSPFQHHESNPHNLPSLVWHLNDDEKQFLPSGLPASRFTLVNHIPGSGYFTRKENLAKLSIDIPGIPPTFRMPDERDALLAHAKLNPDKNWIRKDLNHRGVSMLSSLTNKLDEYDSEEFLVQQLISPYLIGNKMFDIGLYVIVTSIRPLRAYALHDVLIRMCEDDYTTHDPNNEKSYVIASDYLPPWNNAELRKYYVRGHTTANVLLAHLTREDASTGERRLANTLFATLHGTAAAVLTHAQESMHAQMHAQARRFSKDGAPVHTERFFHMYRLDFVVDDQLNVHLLEVNQSPNMSPLHTPGLTPFFERLAYSLISILGLRDGGFNRHTSRGGSYACEITDDCHLRVPWNEVDVGFDVCHEPCRANCSAKRECLLCRPCRTARQANMIRTMVSEMRNREAFYHRIWPISSKERMKRQQHTTTTTTTTTLPPPLLSSIEDIHAQIFVDHMCRTAADKSWC</sequence>
<evidence type="ECO:0000313" key="3">
    <source>
        <dbReference type="EMBL" id="GHP10305.1"/>
    </source>
</evidence>
<dbReference type="OrthoDB" id="202825at2759"/>
<keyword evidence="3" id="KW-0436">Ligase</keyword>
<evidence type="ECO:0000256" key="1">
    <source>
        <dbReference type="SAM" id="MobiDB-lite"/>
    </source>
</evidence>
<gene>
    <name evidence="3" type="ORF">PPROV_000903600</name>
</gene>
<dbReference type="PANTHER" id="PTHR47113">
    <property type="entry name" value="LD09343P"/>
    <property type="match status" value="1"/>
</dbReference>
<feature type="transmembrane region" description="Helical" evidence="2">
    <location>
        <begin position="79"/>
        <end position="100"/>
    </location>
</feature>
<dbReference type="PANTHER" id="PTHR47113:SF1">
    <property type="entry name" value="LD09343P"/>
    <property type="match status" value="1"/>
</dbReference>
<feature type="region of interest" description="Disordered" evidence="1">
    <location>
        <begin position="1"/>
        <end position="71"/>
    </location>
</feature>
<dbReference type="InterPro" id="IPR004344">
    <property type="entry name" value="TTL/TTLL_fam"/>
</dbReference>
<keyword evidence="2" id="KW-0472">Membrane</keyword>
<protein>
    <submittedName>
        <fullName evidence="3">Tubulin-tyrosine ligase</fullName>
    </submittedName>
</protein>
<dbReference type="AlphaFoldDB" id="A0A830HUD4"/>
<name>A0A830HUD4_9CHLO</name>
<dbReference type="SUPFAM" id="SSF56059">
    <property type="entry name" value="Glutathione synthetase ATP-binding domain-like"/>
    <property type="match status" value="1"/>
</dbReference>
<dbReference type="EMBL" id="BNJQ01000028">
    <property type="protein sequence ID" value="GHP10305.1"/>
    <property type="molecule type" value="Genomic_DNA"/>
</dbReference>
<feature type="compositionally biased region" description="Low complexity" evidence="1">
    <location>
        <begin position="62"/>
        <end position="71"/>
    </location>
</feature>
<proteinExistence type="predicted"/>